<keyword evidence="3" id="KW-1185">Reference proteome</keyword>
<accession>A0ABU1AJ50</accession>
<protein>
    <submittedName>
        <fullName evidence="2">SGNH/GDSL hydrolase family protein</fullName>
    </submittedName>
</protein>
<dbReference type="Pfam" id="PF13472">
    <property type="entry name" value="Lipase_GDSL_2"/>
    <property type="match status" value="1"/>
</dbReference>
<name>A0ABU1AJ50_9BACT</name>
<proteinExistence type="predicted"/>
<sequence length="221" mass="24494">MNLPQLYVLGDSISLQYGPFLERFVQGYYRYDRKGGESEAFKDLDIPVGANCGDSSRVLEIAQALLANDEFRPQVILMNAGLHDIKRDVQSGEIQVPLEAYRANLKAAIELCQDKGIAVVWARTTPVSDVVHNYPGVNFFRHSADLVEYNAVADEVMLECAVPSIDLEAFTAILNEKDQAYCDHVHFIESVREKQGIFIAGYLIARLAILARASGDVASLI</sequence>
<dbReference type="Gene3D" id="3.40.50.1110">
    <property type="entry name" value="SGNH hydrolase"/>
    <property type="match status" value="1"/>
</dbReference>
<dbReference type="InterPro" id="IPR036514">
    <property type="entry name" value="SGNH_hydro_sf"/>
</dbReference>
<comment type="caution">
    <text evidence="2">The sequence shown here is derived from an EMBL/GenBank/DDBJ whole genome shotgun (WGS) entry which is preliminary data.</text>
</comment>
<feature type="domain" description="SGNH hydrolase-type esterase" evidence="1">
    <location>
        <begin position="8"/>
        <end position="187"/>
    </location>
</feature>
<gene>
    <name evidence="2" type="ORF">QEH59_10080</name>
</gene>
<dbReference type="RefSeq" id="WP_308985240.1">
    <property type="nucleotide sequence ID" value="NZ_JARXIC010000014.1"/>
</dbReference>
<reference evidence="2 3" key="1">
    <citation type="submission" date="2023-04" db="EMBL/GenBank/DDBJ databases">
        <title>A novel bacteria isolated from coastal sediment.</title>
        <authorList>
            <person name="Liu X.-J."/>
            <person name="Du Z.-J."/>
        </authorList>
    </citation>
    <scope>NUCLEOTIDE SEQUENCE [LARGE SCALE GENOMIC DNA]</scope>
    <source>
        <strain evidence="2 3">SDUM461004</strain>
    </source>
</reference>
<keyword evidence="2" id="KW-0378">Hydrolase</keyword>
<dbReference type="Proteomes" id="UP001243717">
    <property type="component" value="Unassembled WGS sequence"/>
</dbReference>
<evidence type="ECO:0000313" key="3">
    <source>
        <dbReference type="Proteomes" id="UP001243717"/>
    </source>
</evidence>
<organism evidence="2 3">
    <name type="scientific">Thalassobacterium sedimentorum</name>
    <dbReference type="NCBI Taxonomy" id="3041258"/>
    <lineage>
        <taxon>Bacteria</taxon>
        <taxon>Pseudomonadati</taxon>
        <taxon>Verrucomicrobiota</taxon>
        <taxon>Opitutia</taxon>
        <taxon>Puniceicoccales</taxon>
        <taxon>Coraliomargaritaceae</taxon>
        <taxon>Thalassobacterium</taxon>
    </lineage>
</organism>
<evidence type="ECO:0000259" key="1">
    <source>
        <dbReference type="Pfam" id="PF13472"/>
    </source>
</evidence>
<evidence type="ECO:0000313" key="2">
    <source>
        <dbReference type="EMBL" id="MDQ8194774.1"/>
    </source>
</evidence>
<dbReference type="EMBL" id="JARXIC010000014">
    <property type="protein sequence ID" value="MDQ8194774.1"/>
    <property type="molecule type" value="Genomic_DNA"/>
</dbReference>
<dbReference type="CDD" id="cd00229">
    <property type="entry name" value="SGNH_hydrolase"/>
    <property type="match status" value="1"/>
</dbReference>
<dbReference type="SUPFAM" id="SSF52266">
    <property type="entry name" value="SGNH hydrolase"/>
    <property type="match status" value="1"/>
</dbReference>
<dbReference type="GO" id="GO:0016787">
    <property type="term" value="F:hydrolase activity"/>
    <property type="evidence" value="ECO:0007669"/>
    <property type="project" value="UniProtKB-KW"/>
</dbReference>
<dbReference type="InterPro" id="IPR013830">
    <property type="entry name" value="SGNH_hydro"/>
</dbReference>